<dbReference type="PROSITE" id="PS50850">
    <property type="entry name" value="MFS"/>
    <property type="match status" value="1"/>
</dbReference>
<evidence type="ECO:0000256" key="5">
    <source>
        <dbReference type="ARBA" id="ARBA00022989"/>
    </source>
</evidence>
<keyword evidence="4 9" id="KW-0812">Transmembrane</keyword>
<dbReference type="EC" id="3.2.1.1" evidence="3"/>
<dbReference type="EMBL" id="WBMS02000033">
    <property type="protein sequence ID" value="MWA05009.1"/>
    <property type="molecule type" value="Genomic_DNA"/>
</dbReference>
<feature type="domain" description="Major facilitator superfamily (MFS) profile" evidence="10">
    <location>
        <begin position="10"/>
        <end position="460"/>
    </location>
</feature>
<dbReference type="InterPro" id="IPR020846">
    <property type="entry name" value="MFS_dom"/>
</dbReference>
<dbReference type="CDD" id="cd17504">
    <property type="entry name" value="MFS_MMR_MDR_like"/>
    <property type="match status" value="1"/>
</dbReference>
<dbReference type="GO" id="GO:0030246">
    <property type="term" value="F:carbohydrate binding"/>
    <property type="evidence" value="ECO:0007669"/>
    <property type="project" value="InterPro"/>
</dbReference>
<gene>
    <name evidence="11" type="ORF">F8568_032535</name>
</gene>
<feature type="compositionally biased region" description="Low complexity" evidence="8">
    <location>
        <begin position="470"/>
        <end position="495"/>
    </location>
</feature>
<dbReference type="SUPFAM" id="SSF49464">
    <property type="entry name" value="Carboxypeptidase regulatory domain-like"/>
    <property type="match status" value="1"/>
</dbReference>
<feature type="transmembrane region" description="Helical" evidence="9">
    <location>
        <begin position="101"/>
        <end position="121"/>
    </location>
</feature>
<evidence type="ECO:0000256" key="8">
    <source>
        <dbReference type="SAM" id="MobiDB-lite"/>
    </source>
</evidence>
<accession>A0A6I4MQA3</accession>
<dbReference type="GO" id="GO:0004556">
    <property type="term" value="F:alpha-amylase activity"/>
    <property type="evidence" value="ECO:0007669"/>
    <property type="project" value="UniProtKB-EC"/>
</dbReference>
<dbReference type="Gene3D" id="2.60.40.1120">
    <property type="entry name" value="Carboxypeptidase-like, regulatory domain"/>
    <property type="match status" value="2"/>
</dbReference>
<dbReference type="GO" id="GO:0005975">
    <property type="term" value="P:carbohydrate metabolic process"/>
    <property type="evidence" value="ECO:0007669"/>
    <property type="project" value="UniProtKB-ARBA"/>
</dbReference>
<feature type="transmembrane region" description="Helical" evidence="9">
    <location>
        <begin position="9"/>
        <end position="33"/>
    </location>
</feature>
<evidence type="ECO:0000256" key="4">
    <source>
        <dbReference type="ARBA" id="ARBA00022692"/>
    </source>
</evidence>
<feature type="transmembrane region" description="Helical" evidence="9">
    <location>
        <begin position="196"/>
        <end position="214"/>
    </location>
</feature>
<feature type="transmembrane region" description="Helical" evidence="9">
    <location>
        <begin position="295"/>
        <end position="317"/>
    </location>
</feature>
<dbReference type="InterPro" id="IPR036259">
    <property type="entry name" value="MFS_trans_sf"/>
</dbReference>
<evidence type="ECO:0000256" key="2">
    <source>
        <dbReference type="ARBA" id="ARBA00004651"/>
    </source>
</evidence>
<dbReference type="Pfam" id="PF07690">
    <property type="entry name" value="MFS_1"/>
    <property type="match status" value="1"/>
</dbReference>
<dbReference type="SUPFAM" id="SSF49478">
    <property type="entry name" value="Cna protein B-type domain"/>
    <property type="match status" value="1"/>
</dbReference>
<evidence type="ECO:0000313" key="11">
    <source>
        <dbReference type="EMBL" id="MWA05009.1"/>
    </source>
</evidence>
<dbReference type="GO" id="GO:0022857">
    <property type="term" value="F:transmembrane transporter activity"/>
    <property type="evidence" value="ECO:0007669"/>
    <property type="project" value="InterPro"/>
</dbReference>
<protein>
    <recommendedName>
        <fullName evidence="3">alpha-amylase</fullName>
        <ecNumber evidence="3">3.2.1.1</ecNumber>
    </recommendedName>
    <alternativeName>
        <fullName evidence="7">1,4-alpha-D-glucan glucanohydrolase</fullName>
    </alternativeName>
</protein>
<dbReference type="InterPro" id="IPR013784">
    <property type="entry name" value="Carb-bd-like_fold"/>
</dbReference>
<dbReference type="InterPro" id="IPR013783">
    <property type="entry name" value="Ig-like_fold"/>
</dbReference>
<dbReference type="PANTHER" id="PTHR42718">
    <property type="entry name" value="MAJOR FACILITATOR SUPERFAMILY MULTIDRUG TRANSPORTER MFSC"/>
    <property type="match status" value="1"/>
</dbReference>
<dbReference type="Gene3D" id="1.20.1250.20">
    <property type="entry name" value="MFS general substrate transporter like domains"/>
    <property type="match status" value="1"/>
</dbReference>
<evidence type="ECO:0000256" key="9">
    <source>
        <dbReference type="SAM" id="Phobius"/>
    </source>
</evidence>
<evidence type="ECO:0000313" key="12">
    <source>
        <dbReference type="Proteomes" id="UP000462055"/>
    </source>
</evidence>
<feature type="transmembrane region" description="Helical" evidence="9">
    <location>
        <begin position="436"/>
        <end position="456"/>
    </location>
</feature>
<feature type="transmembrane region" description="Helical" evidence="9">
    <location>
        <begin position="263"/>
        <end position="283"/>
    </location>
</feature>
<evidence type="ECO:0000256" key="6">
    <source>
        <dbReference type="ARBA" id="ARBA00023136"/>
    </source>
</evidence>
<feature type="transmembrane region" description="Helical" evidence="9">
    <location>
        <begin position="398"/>
        <end position="416"/>
    </location>
</feature>
<feature type="transmembrane region" description="Helical" evidence="9">
    <location>
        <begin position="163"/>
        <end position="184"/>
    </location>
</feature>
<evidence type="ECO:0000256" key="3">
    <source>
        <dbReference type="ARBA" id="ARBA00012595"/>
    </source>
</evidence>
<dbReference type="PANTHER" id="PTHR42718:SF35">
    <property type="entry name" value="BLL0718 PROTEIN"/>
    <property type="match status" value="1"/>
</dbReference>
<comment type="subcellular location">
    <subcellularLocation>
        <location evidence="2">Cell membrane</location>
        <topology evidence="2">Multi-pass membrane protein</topology>
    </subcellularLocation>
</comment>
<evidence type="ECO:0000256" key="7">
    <source>
        <dbReference type="ARBA" id="ARBA00030238"/>
    </source>
</evidence>
<dbReference type="SUPFAM" id="SSF103473">
    <property type="entry name" value="MFS general substrate transporter"/>
    <property type="match status" value="1"/>
</dbReference>
<feature type="transmembrane region" description="Helical" evidence="9">
    <location>
        <begin position="76"/>
        <end position="95"/>
    </location>
</feature>
<dbReference type="InterPro" id="IPR008969">
    <property type="entry name" value="CarboxyPept-like_regulatory"/>
</dbReference>
<reference evidence="11" key="1">
    <citation type="submission" date="2019-12" db="EMBL/GenBank/DDBJ databases">
        <title>Actinomadura physcomitrii sp. nov., a novel actinomycete isolated from moss [Physcomitrium sphaericum (Ludw) Fuernr].</title>
        <authorList>
            <person name="Zhuang X."/>
        </authorList>
    </citation>
    <scope>NUCLEOTIDE SEQUENCE [LARGE SCALE GENOMIC DNA]</scope>
    <source>
        <strain evidence="11">LD22</strain>
    </source>
</reference>
<keyword evidence="12" id="KW-1185">Reference proteome</keyword>
<proteinExistence type="predicted"/>
<feature type="transmembrane region" description="Helical" evidence="9">
    <location>
        <begin position="133"/>
        <end position="157"/>
    </location>
</feature>
<organism evidence="11 12">
    <name type="scientific">Actinomadura physcomitrii</name>
    <dbReference type="NCBI Taxonomy" id="2650748"/>
    <lineage>
        <taxon>Bacteria</taxon>
        <taxon>Bacillati</taxon>
        <taxon>Actinomycetota</taxon>
        <taxon>Actinomycetes</taxon>
        <taxon>Streptosporangiales</taxon>
        <taxon>Thermomonosporaceae</taxon>
        <taxon>Actinomadura</taxon>
    </lineage>
</organism>
<dbReference type="Proteomes" id="UP000462055">
    <property type="component" value="Unassembled WGS sequence"/>
</dbReference>
<feature type="transmembrane region" description="Helical" evidence="9">
    <location>
        <begin position="226"/>
        <end position="243"/>
    </location>
</feature>
<comment type="caution">
    <text evidence="11">The sequence shown here is derived from an EMBL/GenBank/DDBJ whole genome shotgun (WGS) entry which is preliminary data.</text>
</comment>
<dbReference type="Pfam" id="PF13620">
    <property type="entry name" value="CarboxypepD_reg"/>
    <property type="match status" value="3"/>
</dbReference>
<comment type="catalytic activity">
    <reaction evidence="1">
        <text>Endohydrolysis of (1-&gt;4)-alpha-D-glucosidic linkages in polysaccharides containing three or more (1-&gt;4)-alpha-linked D-glucose units.</text>
        <dbReference type="EC" id="3.2.1.1"/>
    </reaction>
</comment>
<dbReference type="SUPFAM" id="SSF49452">
    <property type="entry name" value="Starch-binding domain-like"/>
    <property type="match status" value="1"/>
</dbReference>
<dbReference type="AlphaFoldDB" id="A0A6I4MQA3"/>
<feature type="transmembrane region" description="Helical" evidence="9">
    <location>
        <begin position="329"/>
        <end position="349"/>
    </location>
</feature>
<feature type="transmembrane region" description="Helical" evidence="9">
    <location>
        <begin position="45"/>
        <end position="64"/>
    </location>
</feature>
<evidence type="ECO:0000259" key="10">
    <source>
        <dbReference type="PROSITE" id="PS50850"/>
    </source>
</evidence>
<sequence length="751" mass="75127">MPAERGSGLLIAVLAFAGIVVAVMQTLLIPVIGQLPQLLHTSLSNATWAMTATLLSGAVATPIMGRLGDLYGKKRMTLVSVATVVVGSLVAAVSSQLPLVVAGRAIQGFAMGAIPLGIGLMRDSLPKERLGSALALMSSSIGVGGALGLPLAAYIAQHFSWHMLFYFAAALGAVSFVLVTVAVPESKVRAKGRFDFAGTVGLTAGLLAVLLPITKGGDWGWTNPRTLGIGAVGVVILVLWGVVELRLRDPLVDLRTTARRQVLLTNLAAITIGVSFYAMSLVFPQLLELPTATGYGLGQSLLVAGLAVAPMGIAMMLVSPLSARISAAFGAKVSLILGMLVIGGGYAAAQGLMNAVWQVALVSALVGVGIGLAYSALPTLILGAVDPSESGAANGVNTLMRSIGTSVSSALLGTVLARNTVHFAGAEVPDMTGFRISLAIATGAIALGVLLAAFLPSARRAKRRARTPDPAVSEPVVENEAPAPAPSPAAAEPTVAGGGPAVRGRVLRPDGTPLPGATVTLIDASGRQLGVVATGADGGYAIAAPAPGGYVLVASAPGHQPEAATVTVLDGPAAADLVLGGIGGLAGTVRDEAGEPVAGAVAVATDQRGEVVGSGVTGPDGAFALADLAPGGYTLTVSAAGHRPAARPVRVEGGEPAAAEIVLPAAPALRGTVRGRTGEALGDAHVSLVDQAGNVVATTRTGPDGGYAFEGLAPEDYTVIASGYPPVAVPLDLSGAGRDDFDIALTHRRGE</sequence>
<feature type="transmembrane region" description="Helical" evidence="9">
    <location>
        <begin position="355"/>
        <end position="377"/>
    </location>
</feature>
<dbReference type="Gene3D" id="2.60.40.10">
    <property type="entry name" value="Immunoglobulins"/>
    <property type="match status" value="1"/>
</dbReference>
<dbReference type="Gene3D" id="1.20.1720.10">
    <property type="entry name" value="Multidrug resistance protein D"/>
    <property type="match status" value="1"/>
</dbReference>
<name>A0A6I4MQA3_9ACTN</name>
<evidence type="ECO:0000256" key="1">
    <source>
        <dbReference type="ARBA" id="ARBA00000548"/>
    </source>
</evidence>
<keyword evidence="6 9" id="KW-0472">Membrane</keyword>
<dbReference type="GO" id="GO:0005886">
    <property type="term" value="C:plasma membrane"/>
    <property type="evidence" value="ECO:0007669"/>
    <property type="project" value="UniProtKB-SubCell"/>
</dbReference>
<dbReference type="InterPro" id="IPR011701">
    <property type="entry name" value="MFS"/>
</dbReference>
<feature type="region of interest" description="Disordered" evidence="8">
    <location>
        <begin position="464"/>
        <end position="513"/>
    </location>
</feature>
<keyword evidence="5 9" id="KW-1133">Transmembrane helix</keyword>